<dbReference type="RefSeq" id="WP_307904638.1">
    <property type="nucleotide sequence ID" value="NZ_AP027059.1"/>
</dbReference>
<dbReference type="InterPro" id="IPR003661">
    <property type="entry name" value="HisK_dim/P_dom"/>
</dbReference>
<dbReference type="GO" id="GO:0045121">
    <property type="term" value="C:membrane raft"/>
    <property type="evidence" value="ECO:0007669"/>
    <property type="project" value="UniProtKB-SubCell"/>
</dbReference>
<evidence type="ECO:0000259" key="13">
    <source>
        <dbReference type="PROSITE" id="PS50109"/>
    </source>
</evidence>
<gene>
    <name evidence="14" type="ORF">HLVA_02610</name>
</gene>
<protein>
    <recommendedName>
        <fullName evidence="4">histidine kinase</fullName>
        <ecNumber evidence="4">2.7.13.3</ecNumber>
    </recommendedName>
</protein>
<dbReference type="GO" id="GO:0005886">
    <property type="term" value="C:plasma membrane"/>
    <property type="evidence" value="ECO:0007669"/>
    <property type="project" value="UniProtKB-SubCell"/>
</dbReference>
<feature type="domain" description="Histidine kinase" evidence="13">
    <location>
        <begin position="361"/>
        <end position="576"/>
    </location>
</feature>
<dbReference type="SUPFAM" id="SSF55874">
    <property type="entry name" value="ATPase domain of HSP90 chaperone/DNA topoisomerase II/histidine kinase"/>
    <property type="match status" value="1"/>
</dbReference>
<dbReference type="Gene3D" id="3.30.565.10">
    <property type="entry name" value="Histidine kinase-like ATPase, C-terminal domain"/>
    <property type="match status" value="1"/>
</dbReference>
<comment type="catalytic activity">
    <reaction evidence="1">
        <text>ATP + protein L-histidine = ADP + protein N-phospho-L-histidine.</text>
        <dbReference type="EC" id="2.7.13.3"/>
    </reaction>
</comment>
<dbReference type="InterPro" id="IPR050736">
    <property type="entry name" value="Sensor_HK_Regulatory"/>
</dbReference>
<dbReference type="PANTHER" id="PTHR43711">
    <property type="entry name" value="TWO-COMPONENT HISTIDINE KINASE"/>
    <property type="match status" value="1"/>
</dbReference>
<evidence type="ECO:0000256" key="8">
    <source>
        <dbReference type="ARBA" id="ARBA00022741"/>
    </source>
</evidence>
<evidence type="ECO:0000256" key="1">
    <source>
        <dbReference type="ARBA" id="ARBA00000085"/>
    </source>
</evidence>
<evidence type="ECO:0000256" key="10">
    <source>
        <dbReference type="ARBA" id="ARBA00022840"/>
    </source>
</evidence>
<dbReference type="Proteomes" id="UP001321582">
    <property type="component" value="Chromosome"/>
</dbReference>
<keyword evidence="8" id="KW-0547">Nucleotide-binding</keyword>
<dbReference type="Gene3D" id="3.30.450.40">
    <property type="match status" value="1"/>
</dbReference>
<keyword evidence="9 14" id="KW-0418">Kinase</keyword>
<dbReference type="CDD" id="cd00082">
    <property type="entry name" value="HisKA"/>
    <property type="match status" value="1"/>
</dbReference>
<comment type="subcellular location">
    <subcellularLocation>
        <location evidence="2">Cell membrane</location>
    </subcellularLocation>
    <subcellularLocation>
        <location evidence="3">Membrane raft</location>
        <topology evidence="3">Multi-pass membrane protein</topology>
    </subcellularLocation>
</comment>
<reference evidence="14 15" key="1">
    <citation type="submission" date="2022-11" db="EMBL/GenBank/DDBJ databases">
        <title>Haliovirga abyssi gen. nov., sp. nov., a mesophilic fermentative bacterium isolated from the Iheya North hydrothermal field and the proposal of Haliovirgaceae fam. nov.</title>
        <authorList>
            <person name="Miyazaki U."/>
            <person name="Tame A."/>
            <person name="Miyazaki J."/>
            <person name="Takai K."/>
            <person name="Sawayama S."/>
            <person name="Kitajima M."/>
            <person name="Okamoto A."/>
            <person name="Nakagawa S."/>
        </authorList>
    </citation>
    <scope>NUCLEOTIDE SEQUENCE [LARGE SCALE GENOMIC DNA]</scope>
    <source>
        <strain evidence="14 15">IC12</strain>
    </source>
</reference>
<keyword evidence="5" id="KW-1003">Cell membrane</keyword>
<dbReference type="EMBL" id="AP027059">
    <property type="protein sequence ID" value="BDU49692.1"/>
    <property type="molecule type" value="Genomic_DNA"/>
</dbReference>
<dbReference type="AlphaFoldDB" id="A0AAU9DIR9"/>
<evidence type="ECO:0000256" key="7">
    <source>
        <dbReference type="ARBA" id="ARBA00022679"/>
    </source>
</evidence>
<keyword evidence="11" id="KW-0902">Two-component regulatory system</keyword>
<dbReference type="Pfam" id="PF00512">
    <property type="entry name" value="HisKA"/>
    <property type="match status" value="1"/>
</dbReference>
<dbReference type="FunFam" id="3.30.565.10:FF:000023">
    <property type="entry name" value="PAS domain-containing sensor histidine kinase"/>
    <property type="match status" value="1"/>
</dbReference>
<dbReference type="InterPro" id="IPR005467">
    <property type="entry name" value="His_kinase_dom"/>
</dbReference>
<evidence type="ECO:0000256" key="9">
    <source>
        <dbReference type="ARBA" id="ARBA00022777"/>
    </source>
</evidence>
<keyword evidence="7" id="KW-0808">Transferase</keyword>
<dbReference type="KEGG" id="haby:HLVA_02610"/>
<name>A0AAU9DIR9_9FUSO</name>
<dbReference type="EC" id="2.7.13.3" evidence="4"/>
<dbReference type="PROSITE" id="PS50109">
    <property type="entry name" value="HIS_KIN"/>
    <property type="match status" value="1"/>
</dbReference>
<dbReference type="SUPFAM" id="SSF55781">
    <property type="entry name" value="GAF domain-like"/>
    <property type="match status" value="2"/>
</dbReference>
<dbReference type="InterPro" id="IPR029016">
    <property type="entry name" value="GAF-like_dom_sf"/>
</dbReference>
<dbReference type="Gene3D" id="1.10.287.130">
    <property type="match status" value="1"/>
</dbReference>
<dbReference type="FunFam" id="1.10.287.130:FF:000001">
    <property type="entry name" value="Two-component sensor histidine kinase"/>
    <property type="match status" value="1"/>
</dbReference>
<sequence length="577" mass="66202">MIEIHELENEIKKIKEKNIKLMENQVKLGDITNNYMMLYYLNKTIHESKTSKMLWKNYLTNITSGGFNYENAFIILPDDENNFNIKLFLNEFGELKKETFSLTEAGGFVNTAVYSKASTNSVSNTSTAIPILNNNNKITAILVADKSCGISFEDIQLLEIYAQQTVSTIENILLNEKLIEHQKMLGEKVDQFIMLHYVTKEIHDSTRYFEVLTKYLVALSSPMGFNFTNACIYIIESPIKKVTFENEKLVFKNLQTLDDILVENSKKENYWKLSKNETSLALPLFSNRKLNAIIKIESDKKFTQEDIQLLEIFAMQTASVLENTKLNFNLEKEVKKRTLDLQKAYDELKKLDFAKDEFLAIVSHELRTPLTSIMAYLETLSYGGVDPETTEEFINIIYSESKRLKIIVDDILDLSKLEAGKMTFDLTPTNLNELLNKSIKEFSEKAKEKSIDVEFIAEELPFIDLDYNRMLQVISNIISNSIKFTPNFGTIKVSTYSKDSKIGFKIKDSGIGINKNNKNKIFSKFEQIENTDNHSKGTGLGMPISKMLVEQLNGNIWFESEVNKGTTFYVEFPINSD</sequence>
<evidence type="ECO:0000313" key="15">
    <source>
        <dbReference type="Proteomes" id="UP001321582"/>
    </source>
</evidence>
<evidence type="ECO:0000256" key="12">
    <source>
        <dbReference type="ARBA" id="ARBA00023136"/>
    </source>
</evidence>
<evidence type="ECO:0000256" key="3">
    <source>
        <dbReference type="ARBA" id="ARBA00004314"/>
    </source>
</evidence>
<evidence type="ECO:0000256" key="5">
    <source>
        <dbReference type="ARBA" id="ARBA00022475"/>
    </source>
</evidence>
<keyword evidence="15" id="KW-1185">Reference proteome</keyword>
<dbReference type="Pfam" id="PF01590">
    <property type="entry name" value="GAF"/>
    <property type="match status" value="1"/>
</dbReference>
<dbReference type="SUPFAM" id="SSF47384">
    <property type="entry name" value="Homodimeric domain of signal transducing histidine kinase"/>
    <property type="match status" value="1"/>
</dbReference>
<dbReference type="InterPro" id="IPR036890">
    <property type="entry name" value="HATPase_C_sf"/>
</dbReference>
<dbReference type="InterPro" id="IPR003018">
    <property type="entry name" value="GAF"/>
</dbReference>
<evidence type="ECO:0000256" key="6">
    <source>
        <dbReference type="ARBA" id="ARBA00022553"/>
    </source>
</evidence>
<evidence type="ECO:0000256" key="11">
    <source>
        <dbReference type="ARBA" id="ARBA00023012"/>
    </source>
</evidence>
<evidence type="ECO:0000256" key="2">
    <source>
        <dbReference type="ARBA" id="ARBA00004236"/>
    </source>
</evidence>
<dbReference type="GO" id="GO:0005524">
    <property type="term" value="F:ATP binding"/>
    <property type="evidence" value="ECO:0007669"/>
    <property type="project" value="UniProtKB-KW"/>
</dbReference>
<evidence type="ECO:0000313" key="14">
    <source>
        <dbReference type="EMBL" id="BDU49692.1"/>
    </source>
</evidence>
<proteinExistence type="predicted"/>
<dbReference type="PANTHER" id="PTHR43711:SF31">
    <property type="entry name" value="HISTIDINE KINASE"/>
    <property type="match status" value="1"/>
</dbReference>
<dbReference type="Pfam" id="PF02518">
    <property type="entry name" value="HATPase_c"/>
    <property type="match status" value="1"/>
</dbReference>
<organism evidence="14 15">
    <name type="scientific">Haliovirga abyssi</name>
    <dbReference type="NCBI Taxonomy" id="2996794"/>
    <lineage>
        <taxon>Bacteria</taxon>
        <taxon>Fusobacteriati</taxon>
        <taxon>Fusobacteriota</taxon>
        <taxon>Fusobacteriia</taxon>
        <taxon>Fusobacteriales</taxon>
        <taxon>Haliovirgaceae</taxon>
        <taxon>Haliovirga</taxon>
    </lineage>
</organism>
<dbReference type="SMART" id="SM00388">
    <property type="entry name" value="HisKA"/>
    <property type="match status" value="1"/>
</dbReference>
<keyword evidence="12" id="KW-0472">Membrane</keyword>
<dbReference type="InterPro" id="IPR004358">
    <property type="entry name" value="Sig_transdc_His_kin-like_C"/>
</dbReference>
<dbReference type="SMART" id="SM00387">
    <property type="entry name" value="HATPase_c"/>
    <property type="match status" value="1"/>
</dbReference>
<dbReference type="GO" id="GO:0000155">
    <property type="term" value="F:phosphorelay sensor kinase activity"/>
    <property type="evidence" value="ECO:0007669"/>
    <property type="project" value="InterPro"/>
</dbReference>
<keyword evidence="6" id="KW-0597">Phosphoprotein</keyword>
<accession>A0AAU9DIR9</accession>
<evidence type="ECO:0000256" key="4">
    <source>
        <dbReference type="ARBA" id="ARBA00012438"/>
    </source>
</evidence>
<dbReference type="InterPro" id="IPR003594">
    <property type="entry name" value="HATPase_dom"/>
</dbReference>
<dbReference type="InterPro" id="IPR036097">
    <property type="entry name" value="HisK_dim/P_sf"/>
</dbReference>
<dbReference type="PRINTS" id="PR00344">
    <property type="entry name" value="BCTRLSENSOR"/>
</dbReference>
<keyword evidence="10" id="KW-0067">ATP-binding</keyword>